<dbReference type="Proteomes" id="UP001054902">
    <property type="component" value="Unassembled WGS sequence"/>
</dbReference>
<dbReference type="EMBL" id="BLLK01000058">
    <property type="protein sequence ID" value="GFH57757.1"/>
    <property type="molecule type" value="Genomic_DNA"/>
</dbReference>
<keyword evidence="3" id="KW-1185">Reference proteome</keyword>
<comment type="caution">
    <text evidence="2">The sequence shown here is derived from an EMBL/GenBank/DDBJ whole genome shotgun (WGS) entry which is preliminary data.</text>
</comment>
<feature type="region of interest" description="Disordered" evidence="1">
    <location>
        <begin position="75"/>
        <end position="129"/>
    </location>
</feature>
<proteinExistence type="predicted"/>
<sequence>MYGRRIANRCGYRLLVTETEDVNECRDTKEDLNLVFDDIGCDPLSIKYLSSIKLFPKMIMFVGRHKDLVSLKKMCGSPPTQSPDGQSHFPSPTTEAPKGIPTTVAPIASPTTEAPVASPNNNEDGVAKHCPSTCGKCDEFIIADSGQKFVLEENGTKKKCGFFEPFP</sequence>
<evidence type="ECO:0000256" key="1">
    <source>
        <dbReference type="SAM" id="MobiDB-lite"/>
    </source>
</evidence>
<dbReference type="AlphaFoldDB" id="A0AAD3D5B4"/>
<reference evidence="2 3" key="1">
    <citation type="journal article" date="2021" name="Sci. Rep.">
        <title>The genome of the diatom Chaetoceros tenuissimus carries an ancient integrated fragment of an extant virus.</title>
        <authorList>
            <person name="Hongo Y."/>
            <person name="Kimura K."/>
            <person name="Takaki Y."/>
            <person name="Yoshida Y."/>
            <person name="Baba S."/>
            <person name="Kobayashi G."/>
            <person name="Nagasaki K."/>
            <person name="Hano T."/>
            <person name="Tomaru Y."/>
        </authorList>
    </citation>
    <scope>NUCLEOTIDE SEQUENCE [LARGE SCALE GENOMIC DNA]</scope>
    <source>
        <strain evidence="2 3">NIES-3715</strain>
    </source>
</reference>
<gene>
    <name evidence="2" type="ORF">CTEN210_14233</name>
</gene>
<accession>A0AAD3D5B4</accession>
<feature type="compositionally biased region" description="Polar residues" evidence="1">
    <location>
        <begin position="78"/>
        <end position="94"/>
    </location>
</feature>
<protein>
    <submittedName>
        <fullName evidence="2">Uncharacterized protein</fullName>
    </submittedName>
</protein>
<name>A0AAD3D5B4_9STRA</name>
<organism evidence="2 3">
    <name type="scientific">Chaetoceros tenuissimus</name>
    <dbReference type="NCBI Taxonomy" id="426638"/>
    <lineage>
        <taxon>Eukaryota</taxon>
        <taxon>Sar</taxon>
        <taxon>Stramenopiles</taxon>
        <taxon>Ochrophyta</taxon>
        <taxon>Bacillariophyta</taxon>
        <taxon>Coscinodiscophyceae</taxon>
        <taxon>Chaetocerotophycidae</taxon>
        <taxon>Chaetocerotales</taxon>
        <taxon>Chaetocerotaceae</taxon>
        <taxon>Chaetoceros</taxon>
    </lineage>
</organism>
<evidence type="ECO:0000313" key="3">
    <source>
        <dbReference type="Proteomes" id="UP001054902"/>
    </source>
</evidence>
<evidence type="ECO:0000313" key="2">
    <source>
        <dbReference type="EMBL" id="GFH57757.1"/>
    </source>
</evidence>